<evidence type="ECO:0000313" key="4">
    <source>
        <dbReference type="Proteomes" id="UP000468864"/>
    </source>
</evidence>
<dbReference type="PANTHER" id="PTHR23028">
    <property type="entry name" value="ACETYLTRANSFERASE"/>
    <property type="match status" value="1"/>
</dbReference>
<dbReference type="Pfam" id="PF01757">
    <property type="entry name" value="Acyl_transf_3"/>
    <property type="match status" value="1"/>
</dbReference>
<feature type="transmembrane region" description="Helical" evidence="1">
    <location>
        <begin position="99"/>
        <end position="123"/>
    </location>
</feature>
<keyword evidence="1" id="KW-0472">Membrane</keyword>
<accession>A0A6N9ZDI1</accession>
<gene>
    <name evidence="3" type="ORF">GR206_11040</name>
</gene>
<evidence type="ECO:0000256" key="1">
    <source>
        <dbReference type="SAM" id="Phobius"/>
    </source>
</evidence>
<feature type="transmembrane region" description="Helical" evidence="1">
    <location>
        <begin position="183"/>
        <end position="202"/>
    </location>
</feature>
<keyword evidence="3" id="KW-0012">Acyltransferase</keyword>
<dbReference type="AlphaFoldDB" id="A0A6N9ZDI1"/>
<feature type="transmembrane region" description="Helical" evidence="1">
    <location>
        <begin position="60"/>
        <end position="78"/>
    </location>
</feature>
<feature type="transmembrane region" description="Helical" evidence="1">
    <location>
        <begin position="241"/>
        <end position="261"/>
    </location>
</feature>
<dbReference type="PANTHER" id="PTHR23028:SF53">
    <property type="entry name" value="ACYL_TRANSF_3 DOMAIN-CONTAINING PROTEIN"/>
    <property type="match status" value="1"/>
</dbReference>
<dbReference type="GO" id="GO:0016747">
    <property type="term" value="F:acyltransferase activity, transferring groups other than amino-acyl groups"/>
    <property type="evidence" value="ECO:0007669"/>
    <property type="project" value="InterPro"/>
</dbReference>
<dbReference type="GO" id="GO:0000271">
    <property type="term" value="P:polysaccharide biosynthetic process"/>
    <property type="evidence" value="ECO:0007669"/>
    <property type="project" value="TreeGrafter"/>
</dbReference>
<dbReference type="EMBL" id="WUEP01000007">
    <property type="protein sequence ID" value="NEH91564.1"/>
    <property type="molecule type" value="Genomic_DNA"/>
</dbReference>
<dbReference type="RefSeq" id="WP_163877414.1">
    <property type="nucleotide sequence ID" value="NZ_WUEP01000007.1"/>
</dbReference>
<name>A0A6N9ZDI1_9HYPH</name>
<organism evidence="3 4">
    <name type="scientific">Rhizobium laguerreae</name>
    <dbReference type="NCBI Taxonomy" id="1076926"/>
    <lineage>
        <taxon>Bacteria</taxon>
        <taxon>Pseudomonadati</taxon>
        <taxon>Pseudomonadota</taxon>
        <taxon>Alphaproteobacteria</taxon>
        <taxon>Hyphomicrobiales</taxon>
        <taxon>Rhizobiaceae</taxon>
        <taxon>Rhizobium/Agrobacterium group</taxon>
        <taxon>Rhizobium</taxon>
    </lineage>
</organism>
<evidence type="ECO:0000259" key="2">
    <source>
        <dbReference type="Pfam" id="PF01757"/>
    </source>
</evidence>
<dbReference type="InterPro" id="IPR050879">
    <property type="entry name" value="Acyltransferase_3"/>
</dbReference>
<evidence type="ECO:0000313" key="3">
    <source>
        <dbReference type="EMBL" id="NEH91564.1"/>
    </source>
</evidence>
<feature type="transmembrane region" description="Helical" evidence="1">
    <location>
        <begin position="344"/>
        <end position="365"/>
    </location>
</feature>
<proteinExistence type="predicted"/>
<reference evidence="3 4" key="1">
    <citation type="submission" date="2019-12" db="EMBL/GenBank/DDBJ databases">
        <title>Rhizobium genotypes associated with high levels of biological nitrogen fixation by grain legumes in a temperate-maritime cropping system.</title>
        <authorList>
            <person name="Maluk M."/>
            <person name="Francesc Ferrando Molina F."/>
            <person name="Lopez Del Egido L."/>
            <person name="Lafos M."/>
            <person name="Langarica-Fuentes A."/>
            <person name="Gebre Yohannes G."/>
            <person name="Young M.W."/>
            <person name="Martin P."/>
            <person name="Gantlett R."/>
            <person name="Kenicer G."/>
            <person name="Hawes C."/>
            <person name="Begg G.S."/>
            <person name="Quilliam R.S."/>
            <person name="Squire G.R."/>
            <person name="Poole P.S."/>
            <person name="Young P.W."/>
            <person name="Iannetta P.M."/>
            <person name="James E.K."/>
        </authorList>
    </citation>
    <scope>NUCLEOTIDE SEQUENCE [LARGE SCALE GENOMIC DNA]</scope>
    <source>
        <strain evidence="3 4">JHI2449</strain>
    </source>
</reference>
<feature type="domain" description="Acyltransferase 3" evidence="2">
    <location>
        <begin position="17"/>
        <end position="361"/>
    </location>
</feature>
<keyword evidence="3" id="KW-0808">Transferase</keyword>
<dbReference type="InterPro" id="IPR002656">
    <property type="entry name" value="Acyl_transf_3_dom"/>
</dbReference>
<comment type="caution">
    <text evidence="3">The sequence shown here is derived from an EMBL/GenBank/DDBJ whole genome shotgun (WGS) entry which is preliminary data.</text>
</comment>
<feature type="transmembrane region" description="Helical" evidence="1">
    <location>
        <begin position="313"/>
        <end position="332"/>
    </location>
</feature>
<keyword evidence="1" id="KW-0812">Transmembrane</keyword>
<dbReference type="GO" id="GO:0016020">
    <property type="term" value="C:membrane"/>
    <property type="evidence" value="ECO:0007669"/>
    <property type="project" value="TreeGrafter"/>
</dbReference>
<feature type="transmembrane region" description="Helical" evidence="1">
    <location>
        <begin position="21"/>
        <end position="40"/>
    </location>
</feature>
<sequence>MLQINQTYNVSTAPRLVELDGLRGVAVGMVLIWHFIGAPLTSRDNFLFKAIHDVTILGRTGVDLFFVLSGFLIIGIILDRQQPAFRFLRHFYLRRVLRIVPSYLALVFLFWSAVYAGAGNAVFNADTPLWRHLTFTQNIWMATHEQWGPGGISVTWSVAIEEQFYLVFPFVILFLPKRMLLPMLALVAGASIIYRSVGYFGYGSVFTMYVHTFSRLDGLAEGGIVAILWRDDRFRDWLRRNFAGWTKAVGILAFGFIPLVVGMANNVASTTAAWGHTYLALLYSALLIYILGSLGSENLKYLRNEKLQKLGRISYTLYLVHPLMLSAIYIGARQPEALHSFGAVPLSALALVLSLGWSYVSFRFFEKPLTDWGRKWTY</sequence>
<keyword evidence="1" id="KW-1133">Transmembrane helix</keyword>
<feature type="transmembrane region" description="Helical" evidence="1">
    <location>
        <begin position="273"/>
        <end position="292"/>
    </location>
</feature>
<dbReference type="Proteomes" id="UP000468864">
    <property type="component" value="Unassembled WGS sequence"/>
</dbReference>
<protein>
    <submittedName>
        <fullName evidence="3">Acyltransferase family protein</fullName>
    </submittedName>
</protein>